<dbReference type="PIRSF" id="PIRSF006487">
    <property type="entry name" value="GcvT"/>
    <property type="match status" value="1"/>
</dbReference>
<feature type="binding site" evidence="1">
    <location>
        <position position="178"/>
    </location>
    <ligand>
        <name>substrate</name>
    </ligand>
</feature>
<reference evidence="3 4" key="1">
    <citation type="submission" date="2020-08" db="EMBL/GenBank/DDBJ databases">
        <title>The genome sequence of type strain Novosphingobium flavum NBRC 111647.</title>
        <authorList>
            <person name="Liu Y."/>
        </authorList>
    </citation>
    <scope>NUCLEOTIDE SEQUENCE [LARGE SCALE GENOMIC DNA]</scope>
    <source>
        <strain evidence="3 4">NBRC 111647</strain>
    </source>
</reference>
<evidence type="ECO:0000259" key="2">
    <source>
        <dbReference type="Pfam" id="PF01571"/>
    </source>
</evidence>
<dbReference type="PANTHER" id="PTHR43757">
    <property type="entry name" value="AMINOMETHYLTRANSFERASE"/>
    <property type="match status" value="1"/>
</dbReference>
<keyword evidence="3" id="KW-0808">Transferase</keyword>
<dbReference type="GO" id="GO:0016740">
    <property type="term" value="F:transferase activity"/>
    <property type="evidence" value="ECO:0007669"/>
    <property type="project" value="UniProtKB-KW"/>
</dbReference>
<name>A0A7X1FU17_9SPHN</name>
<dbReference type="InterPro" id="IPR029043">
    <property type="entry name" value="GcvT/YgfZ_C"/>
</dbReference>
<dbReference type="EMBL" id="JACLAW010000013">
    <property type="protein sequence ID" value="MBC2666985.1"/>
    <property type="molecule type" value="Genomic_DNA"/>
</dbReference>
<dbReference type="SUPFAM" id="SSF101790">
    <property type="entry name" value="Aminomethyltransferase beta-barrel domain"/>
    <property type="match status" value="1"/>
</dbReference>
<dbReference type="Gene3D" id="3.30.1360.120">
    <property type="entry name" value="Probable tRNA modification gtpase trme, domain 1"/>
    <property type="match status" value="1"/>
</dbReference>
<evidence type="ECO:0000313" key="4">
    <source>
        <dbReference type="Proteomes" id="UP000566813"/>
    </source>
</evidence>
<gene>
    <name evidence="3" type="ORF">H7F51_15815</name>
</gene>
<dbReference type="InterPro" id="IPR028896">
    <property type="entry name" value="GcvT/YgfZ/DmdA"/>
</dbReference>
<protein>
    <submittedName>
        <fullName evidence="3">Aminomethyl transferase family protein</fullName>
    </submittedName>
</protein>
<dbReference type="SUPFAM" id="SSF103025">
    <property type="entry name" value="Folate-binding domain"/>
    <property type="match status" value="1"/>
</dbReference>
<dbReference type="PANTHER" id="PTHR43757:SF2">
    <property type="entry name" value="AMINOMETHYLTRANSFERASE, MITOCHONDRIAL"/>
    <property type="match status" value="1"/>
</dbReference>
<feature type="domain" description="GCVT N-terminal" evidence="2">
    <location>
        <begin position="20"/>
        <end position="225"/>
    </location>
</feature>
<dbReference type="InterPro" id="IPR006222">
    <property type="entry name" value="GCVT_N"/>
</dbReference>
<organism evidence="3 4">
    <name type="scientific">Novosphingobium flavum</name>
    <dbReference type="NCBI Taxonomy" id="1778672"/>
    <lineage>
        <taxon>Bacteria</taxon>
        <taxon>Pseudomonadati</taxon>
        <taxon>Pseudomonadota</taxon>
        <taxon>Alphaproteobacteria</taxon>
        <taxon>Sphingomonadales</taxon>
        <taxon>Sphingomonadaceae</taxon>
        <taxon>Novosphingobium</taxon>
    </lineage>
</organism>
<dbReference type="Pfam" id="PF01571">
    <property type="entry name" value="GCV_T"/>
    <property type="match status" value="1"/>
</dbReference>
<keyword evidence="4" id="KW-1185">Reference proteome</keyword>
<proteinExistence type="predicted"/>
<dbReference type="InterPro" id="IPR027266">
    <property type="entry name" value="TrmE/GcvT-like"/>
</dbReference>
<sequence length="419" mass="47644">MRKPPVGYFNVRFGQPEYTDWLDESMSWKQTCYIGDWSFLWQRRLRGPDAARLLSDISVNSFANYAVGRSKHLIHTDVNGNIIHEGVLSKLGEEDFMLFGRGGFWADYCVRHGNYDVESQEDDWFVFQVSGPLAIHVVEKAAGRSMRDVKFMHFDVIKIAGHDVWALRQGMAGEIGYELQGPKAYGQEIYNAILEAGAEFGIRRLGARVSGVNHLEACFPTIVVDYLPAIFEPEMEDYRNEFEAAMPAFATTFNVAGSFPGAKVSDYYRNPVELGWSKVIKFDHDFVGRTALEELVANPRRTIRTLVWNPEDVADVYMSLFREGEPYPVMELPRDQRGYMWVDEVRLNGNVIGAATSRGYSYFFREMISLATIDVKHAEIGKAVTVIWGNPGGPQKEIRATIAPAPYKKDNRRLDVHRL</sequence>
<comment type="caution">
    <text evidence="3">The sequence shown here is derived from an EMBL/GenBank/DDBJ whole genome shotgun (WGS) entry which is preliminary data.</text>
</comment>
<accession>A0A7X1FU17</accession>
<evidence type="ECO:0000313" key="3">
    <source>
        <dbReference type="EMBL" id="MBC2666985.1"/>
    </source>
</evidence>
<dbReference type="AlphaFoldDB" id="A0A7X1FU17"/>
<evidence type="ECO:0000256" key="1">
    <source>
        <dbReference type="PIRSR" id="PIRSR006487-1"/>
    </source>
</evidence>
<dbReference type="Proteomes" id="UP000566813">
    <property type="component" value="Unassembled WGS sequence"/>
</dbReference>